<keyword evidence="5 6" id="KW-0505">Motor protein</keyword>
<accession>A0A9Q1GIZ0</accession>
<feature type="compositionally biased region" description="Basic and acidic residues" evidence="9">
    <location>
        <begin position="15"/>
        <end position="26"/>
    </location>
</feature>
<dbReference type="GO" id="GO:0003777">
    <property type="term" value="F:microtubule motor activity"/>
    <property type="evidence" value="ECO:0007669"/>
    <property type="project" value="InterPro"/>
</dbReference>
<keyword evidence="2 7" id="KW-0493">Microtubule</keyword>
<evidence type="ECO:0000256" key="8">
    <source>
        <dbReference type="SAM" id="Coils"/>
    </source>
</evidence>
<dbReference type="GO" id="GO:0005874">
    <property type="term" value="C:microtubule"/>
    <property type="evidence" value="ECO:0007669"/>
    <property type="project" value="UniProtKB-KW"/>
</dbReference>
<dbReference type="InterPro" id="IPR001752">
    <property type="entry name" value="Kinesin_motor_dom"/>
</dbReference>
<keyword evidence="8" id="KW-0175">Coiled coil</keyword>
<dbReference type="PRINTS" id="PR00380">
    <property type="entry name" value="KINESINHEAVY"/>
</dbReference>
<evidence type="ECO:0000256" key="7">
    <source>
        <dbReference type="RuleBase" id="RU000394"/>
    </source>
</evidence>
<proteinExistence type="inferred from homology"/>
<evidence type="ECO:0000313" key="11">
    <source>
        <dbReference type="EMBL" id="KAJ8419955.1"/>
    </source>
</evidence>
<evidence type="ECO:0000256" key="6">
    <source>
        <dbReference type="PROSITE-ProRule" id="PRU00283"/>
    </source>
</evidence>
<gene>
    <name evidence="11" type="ORF">Cgig2_015474</name>
</gene>
<feature type="region of interest" description="Disordered" evidence="9">
    <location>
        <begin position="1"/>
        <end position="70"/>
    </location>
</feature>
<dbReference type="Pfam" id="PF00225">
    <property type="entry name" value="Kinesin"/>
    <property type="match status" value="1"/>
</dbReference>
<evidence type="ECO:0000256" key="2">
    <source>
        <dbReference type="ARBA" id="ARBA00022701"/>
    </source>
</evidence>
<dbReference type="SMART" id="SM00129">
    <property type="entry name" value="KISc"/>
    <property type="match status" value="1"/>
</dbReference>
<dbReference type="OrthoDB" id="3176171at2759"/>
<evidence type="ECO:0000313" key="12">
    <source>
        <dbReference type="Proteomes" id="UP001153076"/>
    </source>
</evidence>
<dbReference type="PROSITE" id="PS00411">
    <property type="entry name" value="KINESIN_MOTOR_1"/>
    <property type="match status" value="1"/>
</dbReference>
<name>A0A9Q1GIZ0_9CARY</name>
<evidence type="ECO:0000256" key="5">
    <source>
        <dbReference type="ARBA" id="ARBA00023175"/>
    </source>
</evidence>
<dbReference type="GO" id="GO:0008017">
    <property type="term" value="F:microtubule binding"/>
    <property type="evidence" value="ECO:0007669"/>
    <property type="project" value="InterPro"/>
</dbReference>
<keyword evidence="4 6" id="KW-0067">ATP-binding</keyword>
<feature type="coiled-coil region" evidence="8">
    <location>
        <begin position="193"/>
        <end position="262"/>
    </location>
</feature>
<reference evidence="11" key="1">
    <citation type="submission" date="2022-04" db="EMBL/GenBank/DDBJ databases">
        <title>Carnegiea gigantea Genome sequencing and assembly v2.</title>
        <authorList>
            <person name="Copetti D."/>
            <person name="Sanderson M.J."/>
            <person name="Burquez A."/>
            <person name="Wojciechowski M.F."/>
        </authorList>
    </citation>
    <scope>NUCLEOTIDE SEQUENCE</scope>
    <source>
        <strain evidence="11">SGP5-SGP5p</strain>
        <tissue evidence="11">Aerial part</tissue>
    </source>
</reference>
<keyword evidence="3 6" id="KW-0547">Nucleotide-binding</keyword>
<evidence type="ECO:0000256" key="3">
    <source>
        <dbReference type="ARBA" id="ARBA00022741"/>
    </source>
</evidence>
<dbReference type="EMBL" id="JAKOGI010004098">
    <property type="protein sequence ID" value="KAJ8419955.1"/>
    <property type="molecule type" value="Genomic_DNA"/>
</dbReference>
<dbReference type="Proteomes" id="UP001153076">
    <property type="component" value="Unassembled WGS sequence"/>
</dbReference>
<feature type="compositionally biased region" description="Polar residues" evidence="9">
    <location>
        <begin position="40"/>
        <end position="60"/>
    </location>
</feature>
<dbReference type="AlphaFoldDB" id="A0A9Q1GIZ0"/>
<feature type="domain" description="Kinesin motor" evidence="10">
    <location>
        <begin position="467"/>
        <end position="735"/>
    </location>
</feature>
<dbReference type="InterPro" id="IPR036961">
    <property type="entry name" value="Kinesin_motor_dom_sf"/>
</dbReference>
<evidence type="ECO:0000256" key="9">
    <source>
        <dbReference type="SAM" id="MobiDB-lite"/>
    </source>
</evidence>
<feature type="coiled-coil region" evidence="8">
    <location>
        <begin position="291"/>
        <end position="430"/>
    </location>
</feature>
<dbReference type="PROSITE" id="PS50067">
    <property type="entry name" value="KINESIN_MOTOR_2"/>
    <property type="match status" value="1"/>
</dbReference>
<organism evidence="11 12">
    <name type="scientific">Carnegiea gigantea</name>
    <dbReference type="NCBI Taxonomy" id="171969"/>
    <lineage>
        <taxon>Eukaryota</taxon>
        <taxon>Viridiplantae</taxon>
        <taxon>Streptophyta</taxon>
        <taxon>Embryophyta</taxon>
        <taxon>Tracheophyta</taxon>
        <taxon>Spermatophyta</taxon>
        <taxon>Magnoliopsida</taxon>
        <taxon>eudicotyledons</taxon>
        <taxon>Gunneridae</taxon>
        <taxon>Pentapetalae</taxon>
        <taxon>Caryophyllales</taxon>
        <taxon>Cactineae</taxon>
        <taxon>Cactaceae</taxon>
        <taxon>Cactoideae</taxon>
        <taxon>Echinocereeae</taxon>
        <taxon>Carnegiea</taxon>
    </lineage>
</organism>
<dbReference type="GO" id="GO:0007018">
    <property type="term" value="P:microtubule-based movement"/>
    <property type="evidence" value="ECO:0007669"/>
    <property type="project" value="InterPro"/>
</dbReference>
<feature type="binding site" evidence="6">
    <location>
        <begin position="552"/>
        <end position="559"/>
    </location>
    <ligand>
        <name>ATP</name>
        <dbReference type="ChEBI" id="CHEBI:30616"/>
    </ligand>
</feature>
<dbReference type="PANTHER" id="PTHR47972:SF45">
    <property type="entry name" value="PROTEIN CLARET SEGREGATIONAL"/>
    <property type="match status" value="1"/>
</dbReference>
<evidence type="ECO:0000256" key="1">
    <source>
        <dbReference type="ARBA" id="ARBA00010899"/>
    </source>
</evidence>
<dbReference type="InterPro" id="IPR027417">
    <property type="entry name" value="P-loop_NTPase"/>
</dbReference>
<keyword evidence="12" id="KW-1185">Reference proteome</keyword>
<dbReference type="GO" id="GO:0005524">
    <property type="term" value="F:ATP binding"/>
    <property type="evidence" value="ECO:0007669"/>
    <property type="project" value="UniProtKB-UniRule"/>
</dbReference>
<dbReference type="InterPro" id="IPR019821">
    <property type="entry name" value="Kinesin_motor_CS"/>
</dbReference>
<dbReference type="InterPro" id="IPR027640">
    <property type="entry name" value="Kinesin-like_fam"/>
</dbReference>
<dbReference type="Gene3D" id="3.40.850.10">
    <property type="entry name" value="Kinesin motor domain"/>
    <property type="match status" value="1"/>
</dbReference>
<dbReference type="SUPFAM" id="SSF52540">
    <property type="entry name" value="P-loop containing nucleoside triphosphate hydrolases"/>
    <property type="match status" value="1"/>
</dbReference>
<dbReference type="Gene3D" id="1.10.287.1490">
    <property type="match status" value="1"/>
</dbReference>
<evidence type="ECO:0000256" key="4">
    <source>
        <dbReference type="ARBA" id="ARBA00022840"/>
    </source>
</evidence>
<comment type="similarity">
    <text evidence="1">Belongs to the TRAFAC class myosin-kinesin ATPase superfamily. Kinesin family. KIN-14 subfamily.</text>
</comment>
<sequence length="735" mass="83076">MASRNQNRPPKSPLQRKDGGDEVAIDKRRKVGVGGRMTGPTATSRARQVLSTVTSNNQDPGNAAPADVSESVEFTKEEVEALLNEKVKGKKFDLKGKLEQITESNKRLRLCVKWFQGIETNLVQEQEKLQNSLNASEKKCMEVETERKKNEEVLNAIIGELRQNYGILQVKFAKEEAEKLDAIENHEKEKEGRVAAETLNASLSQELEKIRQEKLAADQKVISVNDMYKRLQEYNTSLQQYNSRLQTDLQTVNTTLQRIEKEKSTIVENLGTLRGHYASLQDQLTSSRASQDEAIRQKEALNHEVNRLRGELQQVRDDRDRLLSQVHGLTSEIEKYKESTGKSVAELNKLMIKSNALEETCASQREQLQMLQHELAAANEKLKMADLSVYETRSEFEEKKEIIRQLKDRLAKAELQVNEKEMLRRKLHNTILVCHEENKNRGGIMKAAYRYSSNYHSCPLLQELKGNIRVFCRVRPLLPEDGCSSDAPVVAYPTPTEGHEQGIDLIQSGQRYAFTFDKVFSHEASQNDVFVEISELVQSALDGYKVCIFAYGQTGSGKTYTMMGRPDSPDQKGLIPRSLEQIFETSQRLSAQGWKYKMQASVLEIYNETVRDLLSSNRSNWDTSRTENGLPGKQYAIKHDANGNTYVSDLTVVDVCSSKEVSSLLHQAAQCRSVGRTQMNEQSSRSHFVFTLRISAVNETTEKHGVLNLIDLAGSERLSKSGSTGDQLKETQVFS</sequence>
<comment type="caution">
    <text evidence="11">The sequence shown here is derived from an EMBL/GenBank/DDBJ whole genome shotgun (WGS) entry which is preliminary data.</text>
</comment>
<evidence type="ECO:0000259" key="10">
    <source>
        <dbReference type="PROSITE" id="PS50067"/>
    </source>
</evidence>
<dbReference type="PANTHER" id="PTHR47972">
    <property type="entry name" value="KINESIN-LIKE PROTEIN KLP-3"/>
    <property type="match status" value="1"/>
</dbReference>
<protein>
    <recommendedName>
        <fullName evidence="7">Kinesin-like protein</fullName>
    </recommendedName>
</protein>